<evidence type="ECO:0000313" key="2">
    <source>
        <dbReference type="Proteomes" id="UP001497535"/>
    </source>
</evidence>
<protein>
    <submittedName>
        <fullName evidence="1">Uncharacterized protein</fullName>
    </submittedName>
</protein>
<evidence type="ECO:0000313" key="1">
    <source>
        <dbReference type="EMBL" id="CAK5082074.1"/>
    </source>
</evidence>
<gene>
    <name evidence="1" type="ORF">MENTE1834_LOCUS29328</name>
</gene>
<dbReference type="EMBL" id="CAVMJV010000046">
    <property type="protein sequence ID" value="CAK5082074.1"/>
    <property type="molecule type" value="Genomic_DNA"/>
</dbReference>
<dbReference type="Proteomes" id="UP001497535">
    <property type="component" value="Unassembled WGS sequence"/>
</dbReference>
<comment type="caution">
    <text evidence="1">The sequence shown here is derived from an EMBL/GenBank/DDBJ whole genome shotgun (WGS) entry which is preliminary data.</text>
</comment>
<accession>A0ACB0ZSZ8</accession>
<organism evidence="1 2">
    <name type="scientific">Meloidogyne enterolobii</name>
    <name type="common">Root-knot nematode worm</name>
    <name type="synonym">Meloidogyne mayaguensis</name>
    <dbReference type="NCBI Taxonomy" id="390850"/>
    <lineage>
        <taxon>Eukaryota</taxon>
        <taxon>Metazoa</taxon>
        <taxon>Ecdysozoa</taxon>
        <taxon>Nematoda</taxon>
        <taxon>Chromadorea</taxon>
        <taxon>Rhabditida</taxon>
        <taxon>Tylenchina</taxon>
        <taxon>Tylenchomorpha</taxon>
        <taxon>Tylenchoidea</taxon>
        <taxon>Meloidogynidae</taxon>
        <taxon>Meloidogyninae</taxon>
        <taxon>Meloidogyne</taxon>
    </lineage>
</organism>
<proteinExistence type="predicted"/>
<keyword evidence="2" id="KW-1185">Reference proteome</keyword>
<sequence>MPFKIISLGQCSRRLQLITSHWLDVNSLEIRPEWANGPSICPSPPPPPQAQSQAISTGLPLSSGYRRRLPSLRSKPKNQPKSFHLRLQLSSGRSFRIKTINSLEDSEQPERLLKILLCRLANGQLLELTIWDACLSERLRNCIIRCSQLLRCLRLWNCGRWLNTYHPSPLLISLIGLTSLKQLFILDSTTINYNNSSNESANSFFSSSSSPTSSFSSFSSSTSKFIFSKNLAKAINAPLEELQLTNCRLSLSALELILPKCSESLKRLSIGHFNSSALFRFIEFYLPKNIRVLRVHHNARRIPNFAEIGGMSSNCSIQEPISTTTKTSLNSCSSPSLSFSNYFSSSTTSSSYQKKYSKGSLFSNNSSIDSSNNDINLTIEQQQNIKLINLKKSSTFHTSSSPRISSSACSTISWPGTNNSTKEDEQLSLATSSTWCTLSTDLLQNKDNKVKEKSSNVNKLFSNRKLTIFAIAEERQINLTKRNKKQQRLRKCKFNGIEVIYVSAAEAQSSQEVLGRMGSPIQSPYVYTTNQNNSQPSGVQRVIHGDLVKTIPLSSLGMESDWESDIE</sequence>
<reference evidence="1" key="1">
    <citation type="submission" date="2023-11" db="EMBL/GenBank/DDBJ databases">
        <authorList>
            <person name="Poullet M."/>
        </authorList>
    </citation>
    <scope>NUCLEOTIDE SEQUENCE</scope>
    <source>
        <strain evidence="1">E1834</strain>
    </source>
</reference>
<name>A0ACB0ZSZ8_MELEN</name>